<reference evidence="2 3" key="1">
    <citation type="submission" date="2017-02" db="EMBL/GenBank/DDBJ databases">
        <title>Genome sequence of the nitrite-oxidizing bacterium Nitrobacter vulgaris strain Ab1.</title>
        <authorList>
            <person name="Mellbye B.L."/>
            <person name="Davis E.W."/>
            <person name="Spieck E."/>
            <person name="Chang J.H."/>
            <person name="Bottomley P.J."/>
            <person name="Sayavedra-Soto L.A."/>
        </authorList>
    </citation>
    <scope>NUCLEOTIDE SEQUENCE [LARGE SCALE GENOMIC DNA]</scope>
    <source>
        <strain evidence="2 3">Ab1</strain>
    </source>
</reference>
<dbReference type="AlphaFoldDB" id="A0A1V4I0R6"/>
<dbReference type="Gene3D" id="1.10.530.10">
    <property type="match status" value="1"/>
</dbReference>
<comment type="caution">
    <text evidence="2">The sequence shown here is derived from an EMBL/GenBank/DDBJ whole genome shotgun (WGS) entry which is preliminary data.</text>
</comment>
<name>A0A1V4I0R6_NITVU</name>
<gene>
    <name evidence="2" type="ORF">B2M20_05270</name>
</gene>
<dbReference type="STRING" id="29421.B2M20_05270"/>
<keyword evidence="1" id="KW-1133">Transmembrane helix</keyword>
<keyword evidence="1" id="KW-0812">Transmembrane</keyword>
<keyword evidence="1" id="KW-0472">Membrane</keyword>
<protein>
    <recommendedName>
        <fullName evidence="4">Transglycosylase SLT domain-containing protein</fullName>
    </recommendedName>
</protein>
<dbReference type="Proteomes" id="UP000189940">
    <property type="component" value="Unassembled WGS sequence"/>
</dbReference>
<dbReference type="OrthoDB" id="38641at2"/>
<sequence length="205" mass="22081">MSAESITLVLGVAIGLAFVASFVLLRDTQLNGTIDKAVTKALVERIIIAESNGDANARNKRSSATGAAQFVDDTWLEAIRRHRRDLMAGRSKKEVLELRRDPELTREIAAQLIDEYAAMLDKRGLPITPGSLYLAHFAGPAGAVALLSGAENADAASLMATADTTGRTTREKIVNANPFLKVLTAGDIKRWADRKMTPINSPGRL</sequence>
<accession>A0A1V4I0R6</accession>
<feature type="transmembrane region" description="Helical" evidence="1">
    <location>
        <begin position="6"/>
        <end position="25"/>
    </location>
</feature>
<evidence type="ECO:0000313" key="3">
    <source>
        <dbReference type="Proteomes" id="UP000189940"/>
    </source>
</evidence>
<dbReference type="EMBL" id="MWPQ01000023">
    <property type="protein sequence ID" value="OPH83831.1"/>
    <property type="molecule type" value="Genomic_DNA"/>
</dbReference>
<evidence type="ECO:0000313" key="2">
    <source>
        <dbReference type="EMBL" id="OPH83831.1"/>
    </source>
</evidence>
<keyword evidence="3" id="KW-1185">Reference proteome</keyword>
<evidence type="ECO:0000256" key="1">
    <source>
        <dbReference type="SAM" id="Phobius"/>
    </source>
</evidence>
<organism evidence="2 3">
    <name type="scientific">Nitrobacter vulgaris</name>
    <dbReference type="NCBI Taxonomy" id="29421"/>
    <lineage>
        <taxon>Bacteria</taxon>
        <taxon>Pseudomonadati</taxon>
        <taxon>Pseudomonadota</taxon>
        <taxon>Alphaproteobacteria</taxon>
        <taxon>Hyphomicrobiales</taxon>
        <taxon>Nitrobacteraceae</taxon>
        <taxon>Nitrobacter</taxon>
    </lineage>
</organism>
<evidence type="ECO:0008006" key="4">
    <source>
        <dbReference type="Google" id="ProtNLM"/>
    </source>
</evidence>
<proteinExistence type="predicted"/>